<accession>A0A7Z8Y3X6</accession>
<proteinExistence type="predicted"/>
<keyword evidence="6" id="KW-1185">Reference proteome</keyword>
<evidence type="ECO:0008006" key="7">
    <source>
        <dbReference type="Google" id="ProtNLM"/>
    </source>
</evidence>
<protein>
    <recommendedName>
        <fullName evidence="7">HlyD family efflux transporter periplasmic adaptor subunit</fullName>
    </recommendedName>
</protein>
<dbReference type="RefSeq" id="WP_230307492.1">
    <property type="nucleotide sequence ID" value="NZ_UXHF01000003.1"/>
</dbReference>
<gene>
    <name evidence="5" type="ORF">BREV_BREV_00229</name>
</gene>
<dbReference type="EMBL" id="UXHF01000003">
    <property type="protein sequence ID" value="VDC50482.1"/>
    <property type="molecule type" value="Genomic_DNA"/>
</dbReference>
<dbReference type="PANTHER" id="PTHR30386">
    <property type="entry name" value="MEMBRANE FUSION SUBUNIT OF EMRAB-TOLC MULTIDRUG EFFLUX PUMP"/>
    <property type="match status" value="1"/>
</dbReference>
<evidence type="ECO:0000256" key="4">
    <source>
        <dbReference type="ARBA" id="ARBA00023136"/>
    </source>
</evidence>
<evidence type="ECO:0000256" key="1">
    <source>
        <dbReference type="ARBA" id="ARBA00004167"/>
    </source>
</evidence>
<evidence type="ECO:0000256" key="2">
    <source>
        <dbReference type="ARBA" id="ARBA00022692"/>
    </source>
</evidence>
<keyword evidence="3" id="KW-1133">Transmembrane helix</keyword>
<keyword evidence="2" id="KW-0812">Transmembrane</keyword>
<keyword evidence="4" id="KW-0472">Membrane</keyword>
<reference evidence="5 6" key="1">
    <citation type="submission" date="2018-11" db="EMBL/GenBank/DDBJ databases">
        <authorList>
            <person name="Peiro R."/>
            <person name="Begona"/>
            <person name="Cbmso G."/>
            <person name="Lopez M."/>
            <person name="Gonzalez S."/>
            <person name="Sacristan E."/>
            <person name="Castillo E."/>
        </authorList>
    </citation>
    <scope>NUCLEOTIDE SEQUENCE [LARGE SCALE GENOMIC DNA]</scope>
    <source>
        <strain evidence="5">Brev_genome</strain>
    </source>
</reference>
<dbReference type="PANTHER" id="PTHR30386:SF26">
    <property type="entry name" value="TRANSPORT PROTEIN COMB"/>
    <property type="match status" value="1"/>
</dbReference>
<dbReference type="GO" id="GO:0016020">
    <property type="term" value="C:membrane"/>
    <property type="evidence" value="ECO:0007669"/>
    <property type="project" value="UniProtKB-SubCell"/>
</dbReference>
<evidence type="ECO:0000256" key="3">
    <source>
        <dbReference type="ARBA" id="ARBA00022989"/>
    </source>
</evidence>
<name>A0A7Z8Y3X6_9CAUL</name>
<dbReference type="AlphaFoldDB" id="A0A7Z8Y3X6"/>
<sequence length="170" mass="17982">MAGAALTYEREIGEVDARLAVISIDLDAAGAEADSAWAGLEQQRTQVESQSHYVVVATVDGRVAALPVRRGQSLPAGAAVAVVTAGNAPLEAELYAPSRASGFIREGQDVRLMYQAFPYQKFGAGQGRVDAEAQQLERLARSQHKASSPTVTASDVIEKISRLIDDMGAI</sequence>
<evidence type="ECO:0000313" key="5">
    <source>
        <dbReference type="EMBL" id="VDC50482.1"/>
    </source>
</evidence>
<comment type="caution">
    <text evidence="5">The sequence shown here is derived from an EMBL/GenBank/DDBJ whole genome shotgun (WGS) entry which is preliminary data.</text>
</comment>
<evidence type="ECO:0000313" key="6">
    <source>
        <dbReference type="Proteomes" id="UP000289220"/>
    </source>
</evidence>
<dbReference type="InterPro" id="IPR050739">
    <property type="entry name" value="MFP"/>
</dbReference>
<dbReference type="Proteomes" id="UP000289220">
    <property type="component" value="Unassembled WGS sequence"/>
</dbReference>
<organism evidence="5 6">
    <name type="scientific">Brevundimonas mediterranea</name>
    <dbReference type="NCBI Taxonomy" id="74329"/>
    <lineage>
        <taxon>Bacteria</taxon>
        <taxon>Pseudomonadati</taxon>
        <taxon>Pseudomonadota</taxon>
        <taxon>Alphaproteobacteria</taxon>
        <taxon>Caulobacterales</taxon>
        <taxon>Caulobacteraceae</taxon>
        <taxon>Brevundimonas</taxon>
    </lineage>
</organism>
<comment type="subcellular location">
    <subcellularLocation>
        <location evidence="1">Membrane</location>
        <topology evidence="1">Single-pass membrane protein</topology>
    </subcellularLocation>
</comment>